<reference evidence="1" key="1">
    <citation type="submission" date="2014-11" db="EMBL/GenBank/DDBJ databases">
        <authorList>
            <person name="Amaro Gonzalez C."/>
        </authorList>
    </citation>
    <scope>NUCLEOTIDE SEQUENCE</scope>
</reference>
<protein>
    <submittedName>
        <fullName evidence="1">Uncharacterized protein</fullName>
    </submittedName>
</protein>
<dbReference type="AlphaFoldDB" id="A0A0E9UJ12"/>
<dbReference type="EMBL" id="GBXM01042850">
    <property type="protein sequence ID" value="JAH65727.1"/>
    <property type="molecule type" value="Transcribed_RNA"/>
</dbReference>
<sequence>MAAKKNTGGVCLQVRVYTELNFIVDVFLKSLNLKLFNTLE</sequence>
<proteinExistence type="predicted"/>
<evidence type="ECO:0000313" key="1">
    <source>
        <dbReference type="EMBL" id="JAH65727.1"/>
    </source>
</evidence>
<accession>A0A0E9UJ12</accession>
<reference evidence="1" key="2">
    <citation type="journal article" date="2015" name="Fish Shellfish Immunol.">
        <title>Early steps in the European eel (Anguilla anguilla)-Vibrio vulnificus interaction in the gills: Role of the RtxA13 toxin.</title>
        <authorList>
            <person name="Callol A."/>
            <person name="Pajuelo D."/>
            <person name="Ebbesson L."/>
            <person name="Teles M."/>
            <person name="MacKenzie S."/>
            <person name="Amaro C."/>
        </authorList>
    </citation>
    <scope>NUCLEOTIDE SEQUENCE</scope>
</reference>
<name>A0A0E9UJ12_ANGAN</name>
<organism evidence="1">
    <name type="scientific">Anguilla anguilla</name>
    <name type="common">European freshwater eel</name>
    <name type="synonym">Muraena anguilla</name>
    <dbReference type="NCBI Taxonomy" id="7936"/>
    <lineage>
        <taxon>Eukaryota</taxon>
        <taxon>Metazoa</taxon>
        <taxon>Chordata</taxon>
        <taxon>Craniata</taxon>
        <taxon>Vertebrata</taxon>
        <taxon>Euteleostomi</taxon>
        <taxon>Actinopterygii</taxon>
        <taxon>Neopterygii</taxon>
        <taxon>Teleostei</taxon>
        <taxon>Anguilliformes</taxon>
        <taxon>Anguillidae</taxon>
        <taxon>Anguilla</taxon>
    </lineage>
</organism>